<evidence type="ECO:0000256" key="1">
    <source>
        <dbReference type="ARBA" id="ARBA00004651"/>
    </source>
</evidence>
<dbReference type="RefSeq" id="WP_245762043.1">
    <property type="nucleotide sequence ID" value="NZ_FOSQ01000003.1"/>
</dbReference>
<dbReference type="GO" id="GO:0005886">
    <property type="term" value="C:plasma membrane"/>
    <property type="evidence" value="ECO:0007669"/>
    <property type="project" value="UniProtKB-SubCell"/>
</dbReference>
<comment type="subcellular location">
    <subcellularLocation>
        <location evidence="1 7">Cell membrane</location>
        <topology evidence="1 7">Multi-pass membrane protein</topology>
    </subcellularLocation>
</comment>
<evidence type="ECO:0000256" key="2">
    <source>
        <dbReference type="ARBA" id="ARBA00022448"/>
    </source>
</evidence>
<sequence length="286" mass="31124">MTRALAAEAAWQRARRHHRRQWLLWSTAFLFAMLLASWVGEVDLARLLRGLPMAADYVWRTIPTLRVATLGEDLAEWLWGLDVWVVLLLDTLLIAYAGTLLGAVAALVCSFPAAATLAPRWAMGPARRVLEFARTVPTLVFALIFVYAFGLGPFAGVLALVLHSWGALGKQFAEVHENADLRTVEAIRAAGGAWPQAMRYGVLPQSLPDMLSFGLLRFEINVREASVLGIVGAGGIGEELYLSVRQFSYPDISAILLLILLTVTAIDLACGWLRHRIIGPGAAAGA</sequence>
<keyword evidence="4 7" id="KW-0812">Transmembrane</keyword>
<evidence type="ECO:0000256" key="7">
    <source>
        <dbReference type="RuleBase" id="RU363032"/>
    </source>
</evidence>
<dbReference type="STRING" id="1123062.SAMN02745775_103362"/>
<protein>
    <submittedName>
        <fullName evidence="9">Phosphonate transport system permease protein</fullName>
    </submittedName>
</protein>
<dbReference type="SUPFAM" id="SSF161098">
    <property type="entry name" value="MetI-like"/>
    <property type="match status" value="1"/>
</dbReference>
<evidence type="ECO:0000256" key="3">
    <source>
        <dbReference type="ARBA" id="ARBA00022475"/>
    </source>
</evidence>
<dbReference type="InterPro" id="IPR035906">
    <property type="entry name" value="MetI-like_sf"/>
</dbReference>
<keyword evidence="3" id="KW-1003">Cell membrane</keyword>
<dbReference type="Gene3D" id="1.10.3720.10">
    <property type="entry name" value="MetI-like"/>
    <property type="match status" value="1"/>
</dbReference>
<dbReference type="NCBIfam" id="TIGR01097">
    <property type="entry name" value="PhnE"/>
    <property type="match status" value="1"/>
</dbReference>
<feature type="domain" description="ABC transmembrane type-1" evidence="8">
    <location>
        <begin position="88"/>
        <end position="270"/>
    </location>
</feature>
<gene>
    <name evidence="9" type="ORF">SAMN02745775_103362</name>
</gene>
<keyword evidence="10" id="KW-1185">Reference proteome</keyword>
<evidence type="ECO:0000256" key="5">
    <source>
        <dbReference type="ARBA" id="ARBA00022989"/>
    </source>
</evidence>
<comment type="similarity">
    <text evidence="7">Belongs to the binding-protein-dependent transport system permease family.</text>
</comment>
<keyword evidence="5 7" id="KW-1133">Transmembrane helix</keyword>
<keyword evidence="6 7" id="KW-0472">Membrane</keyword>
<evidence type="ECO:0000256" key="4">
    <source>
        <dbReference type="ARBA" id="ARBA00022692"/>
    </source>
</evidence>
<dbReference type="InterPro" id="IPR005769">
    <property type="entry name" value="PhnE/PtxC"/>
</dbReference>
<evidence type="ECO:0000313" key="10">
    <source>
        <dbReference type="Proteomes" id="UP000199473"/>
    </source>
</evidence>
<reference evidence="9 10" key="1">
    <citation type="submission" date="2016-10" db="EMBL/GenBank/DDBJ databases">
        <authorList>
            <person name="de Groot N.N."/>
        </authorList>
    </citation>
    <scope>NUCLEOTIDE SEQUENCE [LARGE SCALE GENOMIC DNA]</scope>
    <source>
        <strain evidence="9 10">DSM 19981</strain>
    </source>
</reference>
<dbReference type="PANTHER" id="PTHR30043:SF1">
    <property type="entry name" value="ABC TRANSPORT SYSTEM PERMEASE PROTEIN P69"/>
    <property type="match status" value="1"/>
</dbReference>
<organism evidence="9 10">
    <name type="scientific">Falsiroseomonas stagni DSM 19981</name>
    <dbReference type="NCBI Taxonomy" id="1123062"/>
    <lineage>
        <taxon>Bacteria</taxon>
        <taxon>Pseudomonadati</taxon>
        <taxon>Pseudomonadota</taxon>
        <taxon>Alphaproteobacteria</taxon>
        <taxon>Acetobacterales</taxon>
        <taxon>Roseomonadaceae</taxon>
        <taxon>Falsiroseomonas</taxon>
    </lineage>
</organism>
<dbReference type="GO" id="GO:0015416">
    <property type="term" value="F:ABC-type phosphonate transporter activity"/>
    <property type="evidence" value="ECO:0007669"/>
    <property type="project" value="InterPro"/>
</dbReference>
<dbReference type="CDD" id="cd06261">
    <property type="entry name" value="TM_PBP2"/>
    <property type="match status" value="1"/>
</dbReference>
<name>A0A1I4AEE0_9PROT</name>
<evidence type="ECO:0000313" key="9">
    <source>
        <dbReference type="EMBL" id="SFK54311.1"/>
    </source>
</evidence>
<dbReference type="Pfam" id="PF00528">
    <property type="entry name" value="BPD_transp_1"/>
    <property type="match status" value="1"/>
</dbReference>
<feature type="transmembrane region" description="Helical" evidence="7">
    <location>
        <begin position="22"/>
        <end position="40"/>
    </location>
</feature>
<evidence type="ECO:0000259" key="8">
    <source>
        <dbReference type="PROSITE" id="PS50928"/>
    </source>
</evidence>
<evidence type="ECO:0000256" key="6">
    <source>
        <dbReference type="ARBA" id="ARBA00023136"/>
    </source>
</evidence>
<dbReference type="PROSITE" id="PS50928">
    <property type="entry name" value="ABC_TM1"/>
    <property type="match status" value="1"/>
</dbReference>
<feature type="transmembrane region" description="Helical" evidence="7">
    <location>
        <begin position="252"/>
        <end position="273"/>
    </location>
</feature>
<feature type="transmembrane region" description="Helical" evidence="7">
    <location>
        <begin position="139"/>
        <end position="162"/>
    </location>
</feature>
<proteinExistence type="inferred from homology"/>
<dbReference type="EMBL" id="FOSQ01000003">
    <property type="protein sequence ID" value="SFK54311.1"/>
    <property type="molecule type" value="Genomic_DNA"/>
</dbReference>
<dbReference type="PANTHER" id="PTHR30043">
    <property type="entry name" value="PHOSPHONATES TRANSPORT SYSTEM PERMEASE PROTEIN"/>
    <property type="match status" value="1"/>
</dbReference>
<dbReference type="Proteomes" id="UP000199473">
    <property type="component" value="Unassembled WGS sequence"/>
</dbReference>
<keyword evidence="2 7" id="KW-0813">Transport</keyword>
<dbReference type="InterPro" id="IPR000515">
    <property type="entry name" value="MetI-like"/>
</dbReference>
<dbReference type="AlphaFoldDB" id="A0A1I4AEE0"/>
<accession>A0A1I4AEE0</accession>
<feature type="transmembrane region" description="Helical" evidence="7">
    <location>
        <begin position="93"/>
        <end position="118"/>
    </location>
</feature>